<evidence type="ECO:0000256" key="1">
    <source>
        <dbReference type="ARBA" id="ARBA00022737"/>
    </source>
</evidence>
<feature type="compositionally biased region" description="Low complexity" evidence="4">
    <location>
        <begin position="32"/>
        <end position="128"/>
    </location>
</feature>
<dbReference type="Gene3D" id="1.10.287.110">
    <property type="entry name" value="DnaJ domain"/>
    <property type="match status" value="1"/>
</dbReference>
<evidence type="ECO:0000256" key="5">
    <source>
        <dbReference type="SAM" id="Phobius"/>
    </source>
</evidence>
<keyword evidence="5" id="KW-1133">Transmembrane helix</keyword>
<evidence type="ECO:0000313" key="8">
    <source>
        <dbReference type="Proteomes" id="UP001583186"/>
    </source>
</evidence>
<dbReference type="PANTHER" id="PTHR45188">
    <property type="entry name" value="DNAJ PROTEIN P58IPK HOMOLOG"/>
    <property type="match status" value="1"/>
</dbReference>
<dbReference type="PRINTS" id="PR00625">
    <property type="entry name" value="JDOMAIN"/>
</dbReference>
<dbReference type="Pfam" id="PF00515">
    <property type="entry name" value="TPR_1"/>
    <property type="match status" value="1"/>
</dbReference>
<dbReference type="InterPro" id="IPR001623">
    <property type="entry name" value="DnaJ_domain"/>
</dbReference>
<feature type="domain" description="J" evidence="6">
    <location>
        <begin position="650"/>
        <end position="715"/>
    </location>
</feature>
<dbReference type="PROSITE" id="PS00636">
    <property type="entry name" value="DNAJ_1"/>
    <property type="match status" value="1"/>
</dbReference>
<sequence length="873" mass="93687">MKFFNKKPSRKPTANASAGAPPYDENEDDYLPSPARSEPASPASRSPTKQFATTASPTKASPTKISTKISASSASPSLFPSSSTGTSGSARSSPTKLRSTSPSAQQPFSSSGSPAASPRPKKSSSSSSSRHHTSSSRHHYDRDRAAAEPGSPLTSSSSANNVGSSSSSSSRRRKIDPNTHPLNLPPEERKRLSLLSAMSNRTSMDTDRETPGVTSGAASPSSPNPMQNSQSSRKRSQSPPQSTPSTANAQSSASTPPPAAASNGTVPVNGATNGDVPVPPPHKTPAPTPEEEAEAFKNLGNKYFKEKSYMAAIGEYTKAVNLVPQSATYLSNRAAAYMSAGNYSSALEDCLRATDIDPQNPKILLRLARIYTSLGQPEDAILTFGRIQPPPSAKDMAPAKEMLQHVNAARDALDNGTTGSMVLHALDMAGRQLGPSAVQPRKWQLMRGDAYLKMGGENNIGEAANIAISLLRYNNKDPEAIILRGRALYSQGDNTQAERHFRRAIDLDPDARDAIKWLRIVQKLDRMKEEGNKEYKAGRWQAAIDKYTDALAIDPANRGINSKLLQNRALCRLKLKEYDEAISDCDAAIALDPSYSKARRTKANAYGLAERWEDAVREWKALAEREPEDRAILKEVKKAELELKKSQRKDYYKILGVSKDADDKEIKKAYRKLAVVHHPDKNPGDENAEARFKDIGEAYETLSDSQKRARYDSGEDLMDPSDMFGGGGGMHGGIDPEILFSMMGGQGGGGFGGGGFGGGGFGGGGFPGGGGGGFHGGGRQRGFPGGFQFHEDDDGETHYAKDFEKDYGWNAASAASRSTARHDRLLALVQRVGIFVLAALVLLPPVLVAILAVLAGLVYLILQRVRPQLLSRT</sequence>
<name>A0ABR3Z0T0_9PEZI</name>
<organism evidence="7 8">
    <name type="scientific">Sporothrix stenoceras</name>
    <dbReference type="NCBI Taxonomy" id="5173"/>
    <lineage>
        <taxon>Eukaryota</taxon>
        <taxon>Fungi</taxon>
        <taxon>Dikarya</taxon>
        <taxon>Ascomycota</taxon>
        <taxon>Pezizomycotina</taxon>
        <taxon>Sordariomycetes</taxon>
        <taxon>Sordariomycetidae</taxon>
        <taxon>Ophiostomatales</taxon>
        <taxon>Ophiostomataceae</taxon>
        <taxon>Sporothrix</taxon>
    </lineage>
</organism>
<dbReference type="PANTHER" id="PTHR45188:SF2">
    <property type="entry name" value="DNAJ HOMOLOG SUBFAMILY C MEMBER 7"/>
    <property type="match status" value="1"/>
</dbReference>
<feature type="repeat" description="TPR" evidence="3">
    <location>
        <begin position="478"/>
        <end position="511"/>
    </location>
</feature>
<evidence type="ECO:0000259" key="6">
    <source>
        <dbReference type="PROSITE" id="PS50076"/>
    </source>
</evidence>
<dbReference type="InterPro" id="IPR036869">
    <property type="entry name" value="J_dom_sf"/>
</dbReference>
<dbReference type="SUPFAM" id="SSF46565">
    <property type="entry name" value="Chaperone J-domain"/>
    <property type="match status" value="1"/>
</dbReference>
<reference evidence="7 8" key="1">
    <citation type="journal article" date="2024" name="IMA Fungus">
        <title>IMA Genome - F19 : A genome assembly and annotation guide to empower mycologists, including annotated draft genome sequences of Ceratocystis pirilliformis, Diaporthe australafricana, Fusarium ophioides, Paecilomyces lecythidis, and Sporothrix stenoceras.</title>
        <authorList>
            <person name="Aylward J."/>
            <person name="Wilson A.M."/>
            <person name="Visagie C.M."/>
            <person name="Spraker J."/>
            <person name="Barnes I."/>
            <person name="Buitendag C."/>
            <person name="Ceriani C."/>
            <person name="Del Mar Angel L."/>
            <person name="du Plessis D."/>
            <person name="Fuchs T."/>
            <person name="Gasser K."/>
            <person name="Kramer D."/>
            <person name="Li W."/>
            <person name="Munsamy K."/>
            <person name="Piso A."/>
            <person name="Price J.L."/>
            <person name="Sonnekus B."/>
            <person name="Thomas C."/>
            <person name="van der Nest A."/>
            <person name="van Dijk A."/>
            <person name="van Heerden A."/>
            <person name="van Vuuren N."/>
            <person name="Yilmaz N."/>
            <person name="Duong T.A."/>
            <person name="van der Merwe N.A."/>
            <person name="Wingfield M.J."/>
            <person name="Wingfield B.D."/>
        </authorList>
    </citation>
    <scope>NUCLEOTIDE SEQUENCE [LARGE SCALE GENOMIC DNA]</scope>
    <source>
        <strain evidence="7 8">CMW 5346</strain>
    </source>
</reference>
<dbReference type="PROSITE" id="PS50005">
    <property type="entry name" value="TPR"/>
    <property type="match status" value="5"/>
</dbReference>
<dbReference type="PROSITE" id="PS50076">
    <property type="entry name" value="DNAJ_2"/>
    <property type="match status" value="1"/>
</dbReference>
<dbReference type="Pfam" id="PF14559">
    <property type="entry name" value="TPR_19"/>
    <property type="match status" value="1"/>
</dbReference>
<feature type="compositionally biased region" description="Low complexity" evidence="4">
    <location>
        <begin position="219"/>
        <end position="254"/>
    </location>
</feature>
<dbReference type="SMART" id="SM00028">
    <property type="entry name" value="TPR"/>
    <property type="match status" value="7"/>
</dbReference>
<keyword evidence="5" id="KW-0472">Membrane</keyword>
<dbReference type="InterPro" id="IPR013105">
    <property type="entry name" value="TPR_2"/>
</dbReference>
<evidence type="ECO:0000256" key="3">
    <source>
        <dbReference type="PROSITE-ProRule" id="PRU00339"/>
    </source>
</evidence>
<evidence type="ECO:0000313" key="7">
    <source>
        <dbReference type="EMBL" id="KAL1894218.1"/>
    </source>
</evidence>
<dbReference type="Gene3D" id="1.25.40.10">
    <property type="entry name" value="Tetratricopeptide repeat domain"/>
    <property type="match status" value="1"/>
</dbReference>
<feature type="transmembrane region" description="Helical" evidence="5">
    <location>
        <begin position="834"/>
        <end position="862"/>
    </location>
</feature>
<keyword evidence="8" id="KW-1185">Reference proteome</keyword>
<gene>
    <name evidence="7" type="ORF">Sste5346_006004</name>
</gene>
<dbReference type="EMBL" id="JAWCUI010000034">
    <property type="protein sequence ID" value="KAL1894218.1"/>
    <property type="molecule type" value="Genomic_DNA"/>
</dbReference>
<dbReference type="Proteomes" id="UP001583186">
    <property type="component" value="Unassembled WGS sequence"/>
</dbReference>
<accession>A0ABR3Z0T0</accession>
<dbReference type="Pfam" id="PF00226">
    <property type="entry name" value="DnaJ"/>
    <property type="match status" value="1"/>
</dbReference>
<keyword evidence="5" id="KW-0812">Transmembrane</keyword>
<feature type="repeat" description="TPR" evidence="3">
    <location>
        <begin position="524"/>
        <end position="557"/>
    </location>
</feature>
<keyword evidence="1" id="KW-0677">Repeat</keyword>
<evidence type="ECO:0000256" key="4">
    <source>
        <dbReference type="SAM" id="MobiDB-lite"/>
    </source>
</evidence>
<dbReference type="InterPro" id="IPR019734">
    <property type="entry name" value="TPR_rpt"/>
</dbReference>
<proteinExistence type="predicted"/>
<feature type="repeat" description="TPR" evidence="3">
    <location>
        <begin position="293"/>
        <end position="326"/>
    </location>
</feature>
<protein>
    <recommendedName>
        <fullName evidence="6">J domain-containing protein</fullName>
    </recommendedName>
</protein>
<dbReference type="CDD" id="cd06257">
    <property type="entry name" value="DnaJ"/>
    <property type="match status" value="1"/>
</dbReference>
<dbReference type="InterPro" id="IPR011990">
    <property type="entry name" value="TPR-like_helical_dom_sf"/>
</dbReference>
<feature type="compositionally biased region" description="Low complexity" evidence="4">
    <location>
        <begin position="155"/>
        <end position="169"/>
    </location>
</feature>
<keyword evidence="2 3" id="KW-0802">TPR repeat</keyword>
<evidence type="ECO:0000256" key="2">
    <source>
        <dbReference type="ARBA" id="ARBA00022803"/>
    </source>
</evidence>
<dbReference type="SUPFAM" id="SSF48452">
    <property type="entry name" value="TPR-like"/>
    <property type="match status" value="1"/>
</dbReference>
<feature type="repeat" description="TPR" evidence="3">
    <location>
        <begin position="562"/>
        <end position="595"/>
    </location>
</feature>
<dbReference type="InterPro" id="IPR018253">
    <property type="entry name" value="DnaJ_domain_CS"/>
</dbReference>
<dbReference type="SMART" id="SM00271">
    <property type="entry name" value="DnaJ"/>
    <property type="match status" value="1"/>
</dbReference>
<comment type="caution">
    <text evidence="7">The sequence shown here is derived from an EMBL/GenBank/DDBJ whole genome shotgun (WGS) entry which is preliminary data.</text>
</comment>
<feature type="compositionally biased region" description="Pro residues" evidence="4">
    <location>
        <begin position="277"/>
        <end position="288"/>
    </location>
</feature>
<dbReference type="Pfam" id="PF07719">
    <property type="entry name" value="TPR_2"/>
    <property type="match status" value="1"/>
</dbReference>
<feature type="compositionally biased region" description="Basic residues" evidence="4">
    <location>
        <begin position="1"/>
        <end position="10"/>
    </location>
</feature>
<feature type="repeat" description="TPR" evidence="3">
    <location>
        <begin position="327"/>
        <end position="360"/>
    </location>
</feature>
<feature type="region of interest" description="Disordered" evidence="4">
    <location>
        <begin position="1"/>
        <end position="291"/>
    </location>
</feature>